<keyword evidence="1" id="KW-0472">Membrane</keyword>
<keyword evidence="1" id="KW-0812">Transmembrane</keyword>
<keyword evidence="1" id="KW-1133">Transmembrane helix</keyword>
<protein>
    <submittedName>
        <fullName evidence="2">Uncharacterized protein</fullName>
    </submittedName>
</protein>
<sequence>MTMLAQAAHANIQLHVYDFFSDDTQVDKAVSELSAAKEGDKLHVLIDEACFYDSVDPTTLIEELSARVSDLHIWVTSLLYAKVPSVLQREDMTVPLRSAPVVVREVEQGIAMARSAVLRYTHPVIPAPGDGLEVTRLFHCGVAHPGSSPVDCYRCGQEVADILRRFGVGTRVSLFTNGPSPLSYRDVFILTESDRLRDKAEDPIGRLRSQASDFVRGLRNAGLPVCVRRFRNCSREEMKDTALAITDQITVAQPLAVSGLERKMVVWLRRPAEGEWDDSTCYLDAKDRLFAVSRSSTQLVVVDAPMRHDRSSFNYVGCFVIAIVLAVFLFWFFYYPRFFLCVVGNFSYCEY</sequence>
<organism evidence="2 3">
    <name type="scientific">Littorina saxatilis</name>
    <dbReference type="NCBI Taxonomy" id="31220"/>
    <lineage>
        <taxon>Eukaryota</taxon>
        <taxon>Metazoa</taxon>
        <taxon>Spiralia</taxon>
        <taxon>Lophotrochozoa</taxon>
        <taxon>Mollusca</taxon>
        <taxon>Gastropoda</taxon>
        <taxon>Caenogastropoda</taxon>
        <taxon>Littorinimorpha</taxon>
        <taxon>Littorinoidea</taxon>
        <taxon>Littorinidae</taxon>
        <taxon>Littorina</taxon>
    </lineage>
</organism>
<evidence type="ECO:0000313" key="2">
    <source>
        <dbReference type="EMBL" id="KAK7093328.1"/>
    </source>
</evidence>
<evidence type="ECO:0000256" key="1">
    <source>
        <dbReference type="SAM" id="Phobius"/>
    </source>
</evidence>
<accession>A0AAN9AU55</accession>
<gene>
    <name evidence="2" type="ORF">V1264_007103</name>
</gene>
<reference evidence="2 3" key="1">
    <citation type="submission" date="2024-02" db="EMBL/GenBank/DDBJ databases">
        <title>Chromosome-scale genome assembly of the rough periwinkle Littorina saxatilis.</title>
        <authorList>
            <person name="De Jode A."/>
            <person name="Faria R."/>
            <person name="Formenti G."/>
            <person name="Sims Y."/>
            <person name="Smith T.P."/>
            <person name="Tracey A."/>
            <person name="Wood J.M.D."/>
            <person name="Zagrodzka Z.B."/>
            <person name="Johannesson K."/>
            <person name="Butlin R.K."/>
            <person name="Leder E.H."/>
        </authorList>
    </citation>
    <scope>NUCLEOTIDE SEQUENCE [LARGE SCALE GENOMIC DNA]</scope>
    <source>
        <strain evidence="2">Snail1</strain>
        <tissue evidence="2">Muscle</tissue>
    </source>
</reference>
<evidence type="ECO:0000313" key="3">
    <source>
        <dbReference type="Proteomes" id="UP001374579"/>
    </source>
</evidence>
<dbReference type="AlphaFoldDB" id="A0AAN9AU55"/>
<dbReference type="EMBL" id="JBAMIC010000019">
    <property type="protein sequence ID" value="KAK7093328.1"/>
    <property type="molecule type" value="Genomic_DNA"/>
</dbReference>
<feature type="transmembrane region" description="Helical" evidence="1">
    <location>
        <begin position="313"/>
        <end position="334"/>
    </location>
</feature>
<comment type="caution">
    <text evidence="2">The sequence shown here is derived from an EMBL/GenBank/DDBJ whole genome shotgun (WGS) entry which is preliminary data.</text>
</comment>
<keyword evidence="3" id="KW-1185">Reference proteome</keyword>
<dbReference type="Proteomes" id="UP001374579">
    <property type="component" value="Unassembled WGS sequence"/>
</dbReference>
<proteinExistence type="predicted"/>
<name>A0AAN9AU55_9CAEN</name>